<organism evidence="2 3">
    <name type="scientific">Dyadobacter jejuensis</name>
    <dbReference type="NCBI Taxonomy" id="1082580"/>
    <lineage>
        <taxon>Bacteria</taxon>
        <taxon>Pseudomonadati</taxon>
        <taxon>Bacteroidota</taxon>
        <taxon>Cytophagia</taxon>
        <taxon>Cytophagales</taxon>
        <taxon>Spirosomataceae</taxon>
        <taxon>Dyadobacter</taxon>
    </lineage>
</organism>
<evidence type="ECO:0000313" key="3">
    <source>
        <dbReference type="Proteomes" id="UP000245880"/>
    </source>
</evidence>
<dbReference type="RefSeq" id="WP_109672878.1">
    <property type="nucleotide sequence ID" value="NZ_QGDT01000001.1"/>
</dbReference>
<feature type="transmembrane region" description="Helical" evidence="1">
    <location>
        <begin position="342"/>
        <end position="363"/>
    </location>
</feature>
<dbReference type="EMBL" id="QGDT01000001">
    <property type="protein sequence ID" value="PWJ60588.1"/>
    <property type="molecule type" value="Genomic_DNA"/>
</dbReference>
<name>A0A316AST9_9BACT</name>
<dbReference type="InterPro" id="IPR025367">
    <property type="entry name" value="DUF4271"/>
</dbReference>
<accession>A0A316AST9</accession>
<evidence type="ECO:0000313" key="2">
    <source>
        <dbReference type="EMBL" id="PWJ60588.1"/>
    </source>
</evidence>
<comment type="caution">
    <text evidence="2">The sequence shown here is derived from an EMBL/GenBank/DDBJ whole genome shotgun (WGS) entry which is preliminary data.</text>
</comment>
<reference evidence="2 3" key="1">
    <citation type="submission" date="2018-03" db="EMBL/GenBank/DDBJ databases">
        <title>Genomic Encyclopedia of Archaeal and Bacterial Type Strains, Phase II (KMG-II): from individual species to whole genera.</title>
        <authorList>
            <person name="Goeker M."/>
        </authorList>
    </citation>
    <scope>NUCLEOTIDE SEQUENCE [LARGE SCALE GENOMIC DNA]</scope>
    <source>
        <strain evidence="2 3">DSM 100346</strain>
    </source>
</reference>
<feature type="transmembrane region" description="Helical" evidence="1">
    <location>
        <begin position="224"/>
        <end position="246"/>
    </location>
</feature>
<dbReference type="AlphaFoldDB" id="A0A316AST9"/>
<feature type="transmembrane region" description="Helical" evidence="1">
    <location>
        <begin position="307"/>
        <end position="330"/>
    </location>
</feature>
<protein>
    <submittedName>
        <fullName evidence="2">Uncharacterized protein DUF4271</fullName>
    </submittedName>
</protein>
<keyword evidence="3" id="KW-1185">Reference proteome</keyword>
<evidence type="ECO:0000256" key="1">
    <source>
        <dbReference type="SAM" id="Phobius"/>
    </source>
</evidence>
<keyword evidence="1" id="KW-0812">Transmembrane</keyword>
<feature type="transmembrane region" description="Helical" evidence="1">
    <location>
        <begin position="176"/>
        <end position="194"/>
    </location>
</feature>
<keyword evidence="1" id="KW-1133">Transmembrane helix</keyword>
<feature type="transmembrane region" description="Helical" evidence="1">
    <location>
        <begin position="273"/>
        <end position="295"/>
    </location>
</feature>
<keyword evidence="1" id="KW-0472">Membrane</keyword>
<feature type="transmembrane region" description="Helical" evidence="1">
    <location>
        <begin position="370"/>
        <end position="393"/>
    </location>
</feature>
<dbReference type="Proteomes" id="UP000245880">
    <property type="component" value="Unassembled WGS sequence"/>
</dbReference>
<gene>
    <name evidence="2" type="ORF">CLV98_101773</name>
</gene>
<dbReference type="Pfam" id="PF14093">
    <property type="entry name" value="DUF4271"/>
    <property type="match status" value="1"/>
</dbReference>
<sequence length="394" mass="45645">MKSVVLALFWALLLLAGSVEVCLGRGLNQTVPPGDYFPIYDYDQDWLVYHPKYENFVPFSKDIDQDSRSVSVYVDLIKNRRYFLMLHTTAENYLFVEGALQKRLEADQWLKLSIDSLYQIYKRDELLVTLYGSPGIEGKTLLICNQKDSNFEIGMTGGTNSLINIKPIITSPFGDFSVIVVLLILFLCGLLFNYNQAYFMRLINPYDFFSYSERDGLPKIYKPYNTLSILFVLILSMVLAYVFIYLNDGHIHLLMISSLLSDGSNLWELLRDFGVLTIGCFLVLFLKYTLMLIVGNMLNLDQKVDVLFLKIVQSSFIFHSVLFMLIWSLSMHFPGWDVLLDPYLHFPFLVFYFLRFCTLYLLVNPSDRFINLYLFSYLCVVEVIPLIIGIKFAI</sequence>
<dbReference type="OrthoDB" id="975088at2"/>
<proteinExistence type="predicted"/>